<organism evidence="3 4">
    <name type="scientific">Persicobacter psychrovividus</name>
    <dbReference type="NCBI Taxonomy" id="387638"/>
    <lineage>
        <taxon>Bacteria</taxon>
        <taxon>Pseudomonadati</taxon>
        <taxon>Bacteroidota</taxon>
        <taxon>Cytophagia</taxon>
        <taxon>Cytophagales</taxon>
        <taxon>Persicobacteraceae</taxon>
        <taxon>Persicobacter</taxon>
    </lineage>
</organism>
<reference evidence="3 4" key="1">
    <citation type="submission" date="2021-12" db="EMBL/GenBank/DDBJ databases">
        <title>Genome sequencing of bacteria with rrn-lacking chromosome and rrn-plasmid.</title>
        <authorList>
            <person name="Anda M."/>
            <person name="Iwasaki W."/>
        </authorList>
    </citation>
    <scope>NUCLEOTIDE SEQUENCE [LARGE SCALE GENOMIC DNA]</scope>
    <source>
        <strain evidence="3 4">NBRC 101262</strain>
        <plasmid evidence="3 4">pPP1</plasmid>
    </source>
</reference>
<dbReference type="EMBL" id="AP025293">
    <property type="protein sequence ID" value="BDD00793.1"/>
    <property type="molecule type" value="Genomic_DNA"/>
</dbReference>
<dbReference type="CDD" id="cd00146">
    <property type="entry name" value="PKD"/>
    <property type="match status" value="1"/>
</dbReference>
<proteinExistence type="predicted"/>
<evidence type="ECO:0000259" key="2">
    <source>
        <dbReference type="PROSITE" id="PS50093"/>
    </source>
</evidence>
<dbReference type="CDD" id="cd15482">
    <property type="entry name" value="Sialidase_non-viral"/>
    <property type="match status" value="1"/>
</dbReference>
<feature type="signal peptide" evidence="1">
    <location>
        <begin position="1"/>
        <end position="28"/>
    </location>
</feature>
<keyword evidence="1" id="KW-0732">Signal</keyword>
<dbReference type="InterPro" id="IPR035986">
    <property type="entry name" value="PKD_dom_sf"/>
</dbReference>
<gene>
    <name evidence="3" type="ORF">PEPS_30730</name>
</gene>
<dbReference type="Gene3D" id="2.60.120.260">
    <property type="entry name" value="Galactose-binding domain-like"/>
    <property type="match status" value="1"/>
</dbReference>
<dbReference type="SUPFAM" id="SSF110296">
    <property type="entry name" value="Oligoxyloglucan reducing end-specific cellobiohydrolase"/>
    <property type="match status" value="2"/>
</dbReference>
<evidence type="ECO:0000313" key="4">
    <source>
        <dbReference type="Proteomes" id="UP001354989"/>
    </source>
</evidence>
<dbReference type="NCBIfam" id="TIGR04183">
    <property type="entry name" value="Por_Secre_tail"/>
    <property type="match status" value="1"/>
</dbReference>
<feature type="chain" id="PRO_5045311999" description="PKD domain-containing protein" evidence="1">
    <location>
        <begin position="29"/>
        <end position="1417"/>
    </location>
</feature>
<dbReference type="Gene3D" id="2.130.10.10">
    <property type="entry name" value="YVTN repeat-like/Quinoprotein amine dehydrogenase"/>
    <property type="match status" value="3"/>
</dbReference>
<dbReference type="Pfam" id="PF18962">
    <property type="entry name" value="Por_Secre_tail"/>
    <property type="match status" value="1"/>
</dbReference>
<keyword evidence="3" id="KW-0614">Plasmid</keyword>
<dbReference type="Pfam" id="PF18911">
    <property type="entry name" value="PKD_4"/>
    <property type="match status" value="1"/>
</dbReference>
<sequence>MRMIYSFHMRMLCLLMIFFGTFSQSAVAQWLNANPGHGGQLQHLICDPNTEGRMYLCSDMEGYYVSDDYGQHWAPYTFQSPFNNVFNIAVAKGNSDRMLLGSTYGAAVSQDGGENWTILEELIGTPVSAMTIDPADQNNMYFAPSWLEDLVRGFNEEGPRNVYRSIDGGTTWSKHTFASGNGPRNVLTINVHPANGEVLLASFAGLYQSTNQGQNWSLVEAPTGTGDCMGADITPDGQYIYVIYKRTDGNTGLYVRPYAGGDWTELDANGVMQAKAQVHWRPLVDPNSTGTTHHVMMGTLLRGGNGNENALLEGTFNVVGDNISGTVSEAFKYTGTENIADAGWNKYHGVSRTYDYFPASWKNYSQQRGALIMNQQTAMIGDLTDRLSWKTVSSYRVQTLNGRDFYRTTGTASTYNWDMAGTDNYVVATLADNGLVESYDGGFSWNQPAIVTQGNWNGDAAAVLKRENQPSIMLVATANGFGGAVQEWEGRLLMKTLNNLNGPSDTYTVLIDGKTANRKGLDASQNRISSIYVDPNVPERVYVSTIGGAYVTDNIHELIANNTEHYFRKITNGDANAQGRVIIGDPNDADVIYYRCANGTFRGDRSNTGNYSWTKLLINGSSNGMEGQWGSNGDLTTWANGDKSYVLITKGNSGTDMNFELYLSDDQGANFTKVVDRSMATAFHDPQWLTTFSAKTSFGGLVGHGNEFYFTFHVRQHGEAISKGIAFFKATLNEDDLSVNLEDYTGTIGANFMEFPVARRAKIWADETGEQHLYIATMGTGLWKRDLKKADAPTSVIEADRTEAEVPATIQFDGTKSTAVDGRTLVSYEWDFGDGTTAEGQTASHTYTEEGQYTVSLKVTDDAGEEDASSLRLKMIDNSVRANITVPFTRGFAPLYITLDGSSSKSPLSPITKYTWYQGTEVIGNTEKMTHFMAAPVEAKIKLVIENEAGETAASEVTIEVLKFTGEQDNYVKLLQEDMEGFEIIDPDNNGQQWGGEPKYGEVAEDNTAKIHYGRVWGIHESSGYNGASGKYSALIQPGEEIFSLQSLDVSGHEHVKLAFGMMKMSVVDGEAVPNNDNGEGMKFEYSTDGVNYTEISLVNRFGNPTATNPIWYWVTLEEEIPSVENLRLRWTRQGDANDYNTFWRVDDLLVTHPSGVSMTKPSMLVMSDKTSANKNEQVTFSTAIDGTASMIEWDFGTAATPRHAFGTGPHEVIFGKAGLQKVTAKAINQVGFSLAESQIVINERTEALFGEIVPSVDEAAKNQQVAFSFRTTDKIYSYKWNFGEDASSPTAEGAGPHFIAFSEEGWKTISVKVVATDGTTGEFTAEELIEILAGPLNNDQQSVISIYPNPATDHIRVDTALEQAQLVIFDLNGRQVLEQNLSFNTEISTANLSSGMYIVQIVAQGQLVETQKLLIK</sequence>
<accession>A0ABN6LGC3</accession>
<dbReference type="SUPFAM" id="SSF49299">
    <property type="entry name" value="PKD domain"/>
    <property type="match status" value="3"/>
</dbReference>
<dbReference type="PROSITE" id="PS50093">
    <property type="entry name" value="PKD"/>
    <property type="match status" value="1"/>
</dbReference>
<dbReference type="RefSeq" id="WP_338398585.1">
    <property type="nucleotide sequence ID" value="NZ_AP025293.1"/>
</dbReference>
<feature type="domain" description="PKD" evidence="2">
    <location>
        <begin position="822"/>
        <end position="864"/>
    </location>
</feature>
<dbReference type="Proteomes" id="UP001354989">
    <property type="component" value="Plasmid pPP1"/>
</dbReference>
<name>A0ABN6LGC3_9BACT</name>
<geneLocation type="plasmid" evidence="3 4">
    <name>pPP1</name>
</geneLocation>
<dbReference type="InterPro" id="IPR000601">
    <property type="entry name" value="PKD_dom"/>
</dbReference>
<dbReference type="SMART" id="SM00089">
    <property type="entry name" value="PKD"/>
    <property type="match status" value="4"/>
</dbReference>
<protein>
    <recommendedName>
        <fullName evidence="2">PKD domain-containing protein</fullName>
    </recommendedName>
</protein>
<dbReference type="Gene3D" id="2.60.40.10">
    <property type="entry name" value="Immunoglobulins"/>
    <property type="match status" value="3"/>
</dbReference>
<dbReference type="InterPro" id="IPR013783">
    <property type="entry name" value="Ig-like_fold"/>
</dbReference>
<keyword evidence="4" id="KW-1185">Reference proteome</keyword>
<dbReference type="InterPro" id="IPR015943">
    <property type="entry name" value="WD40/YVTN_repeat-like_dom_sf"/>
</dbReference>
<evidence type="ECO:0000313" key="3">
    <source>
        <dbReference type="EMBL" id="BDD00793.1"/>
    </source>
</evidence>
<evidence type="ECO:0000256" key="1">
    <source>
        <dbReference type="SAM" id="SignalP"/>
    </source>
</evidence>
<dbReference type="InterPro" id="IPR022409">
    <property type="entry name" value="PKD/Chitinase_dom"/>
</dbReference>
<dbReference type="InterPro" id="IPR026444">
    <property type="entry name" value="Secre_tail"/>
</dbReference>